<accession>A0AAD0PFG9</accession>
<sequence>MHENTEIRREVSNISYIRPVRNIARFVVIPAGVAFFHITERATGRVMGFRRSHLAACELALSLDI</sequence>
<organism evidence="1 2">
    <name type="scientific">Pseudomonas putida</name>
    <name type="common">Arthrobacter siderocapsulatus</name>
    <dbReference type="NCBI Taxonomy" id="303"/>
    <lineage>
        <taxon>Bacteria</taxon>
        <taxon>Pseudomonadati</taxon>
        <taxon>Pseudomonadota</taxon>
        <taxon>Gammaproteobacteria</taxon>
        <taxon>Pseudomonadales</taxon>
        <taxon>Pseudomonadaceae</taxon>
        <taxon>Pseudomonas</taxon>
    </lineage>
</organism>
<reference evidence="1 2" key="1">
    <citation type="submission" date="2018-06" db="EMBL/GenBank/DDBJ databases">
        <title>The genome of Pseudomonas putida NX-1, a lignin degrader.</title>
        <authorList>
            <person name="Xu Z."/>
        </authorList>
    </citation>
    <scope>NUCLEOTIDE SEQUENCE [LARGE SCALE GENOMIC DNA]</scope>
    <source>
        <strain evidence="1 2">NX-1</strain>
    </source>
</reference>
<gene>
    <name evidence="1" type="ORF">C1S65_17440</name>
</gene>
<dbReference type="RefSeq" id="WP_063545549.1">
    <property type="nucleotide sequence ID" value="NZ_CP011789.1"/>
</dbReference>
<dbReference type="AlphaFoldDB" id="A0AAD0PFG9"/>
<dbReference type="Proteomes" id="UP000251617">
    <property type="component" value="Chromosome"/>
</dbReference>
<evidence type="ECO:0000313" key="1">
    <source>
        <dbReference type="EMBL" id="AXA25805.1"/>
    </source>
</evidence>
<name>A0AAD0PFG9_PSEPU</name>
<evidence type="ECO:0000313" key="2">
    <source>
        <dbReference type="Proteomes" id="UP000251617"/>
    </source>
</evidence>
<protein>
    <submittedName>
        <fullName evidence="1">Uncharacterized protein</fullName>
    </submittedName>
</protein>
<dbReference type="EMBL" id="CP030750">
    <property type="protein sequence ID" value="AXA25805.1"/>
    <property type="molecule type" value="Genomic_DNA"/>
</dbReference>
<proteinExistence type="predicted"/>